<reference evidence="9 10" key="1">
    <citation type="submission" date="2022-12" db="EMBL/GenBank/DDBJ databases">
        <title>Dasania phycosphaerae sp. nov., isolated from particulate material of the south coast of Korea.</title>
        <authorList>
            <person name="Jiang Y."/>
        </authorList>
    </citation>
    <scope>NUCLEOTIDE SEQUENCE [LARGE SCALE GENOMIC DNA]</scope>
    <source>
        <strain evidence="9 10">GY-19</strain>
    </source>
</reference>
<dbReference type="EMBL" id="JAPTGG010000002">
    <property type="protein sequence ID" value="MCZ0864146.1"/>
    <property type="molecule type" value="Genomic_DNA"/>
</dbReference>
<dbReference type="GO" id="GO:0031119">
    <property type="term" value="P:tRNA pseudouridine synthesis"/>
    <property type="evidence" value="ECO:0007669"/>
    <property type="project" value="UniProtKB-UniRule"/>
</dbReference>
<feature type="domain" description="Pseudouridine synthase I TruA alpha/beta" evidence="8">
    <location>
        <begin position="157"/>
        <end position="258"/>
    </location>
</feature>
<dbReference type="Proteomes" id="UP001069090">
    <property type="component" value="Unassembled WGS sequence"/>
</dbReference>
<accession>A0A9J6RIF4</accession>
<comment type="caution">
    <text evidence="4">Lacks conserved residue(s) required for the propagation of feature annotation.</text>
</comment>
<name>A0A9J6RIF4_9GAMM</name>
<dbReference type="AlphaFoldDB" id="A0A9J6RIF4"/>
<proteinExistence type="inferred from homology"/>
<keyword evidence="2 4" id="KW-0819">tRNA processing</keyword>
<dbReference type="PIRSF" id="PIRSF001430">
    <property type="entry name" value="tRNA_psdUrid_synth"/>
    <property type="match status" value="1"/>
</dbReference>
<evidence type="ECO:0000256" key="1">
    <source>
        <dbReference type="ARBA" id="ARBA00009375"/>
    </source>
</evidence>
<dbReference type="InterPro" id="IPR020094">
    <property type="entry name" value="TruA/RsuA/RluB/E/F_N"/>
</dbReference>
<dbReference type="InterPro" id="IPR020095">
    <property type="entry name" value="PsdUridine_synth_TruA_C"/>
</dbReference>
<comment type="subunit">
    <text evidence="4">Homodimer.</text>
</comment>
<evidence type="ECO:0000256" key="5">
    <source>
        <dbReference type="PIRSR" id="PIRSR001430-1"/>
    </source>
</evidence>
<dbReference type="Gene3D" id="3.30.70.580">
    <property type="entry name" value="Pseudouridine synthase I, catalytic domain, N-terminal subdomain"/>
    <property type="match status" value="1"/>
</dbReference>
<protein>
    <recommendedName>
        <fullName evidence="4">tRNA pseudouridine synthase A</fullName>
        <ecNumber evidence="4">5.4.99.12</ecNumber>
    </recommendedName>
    <alternativeName>
        <fullName evidence="4">tRNA pseudouridine(38-40) synthase</fullName>
    </alternativeName>
    <alternativeName>
        <fullName evidence="4">tRNA pseudouridylate synthase I</fullName>
    </alternativeName>
    <alternativeName>
        <fullName evidence="4">tRNA-uridine isomerase I</fullName>
    </alternativeName>
</protein>
<comment type="function">
    <text evidence="4">Formation of pseudouridine at positions 38, 39 and 40 in the anticodon stem and loop of transfer RNAs.</text>
</comment>
<comment type="catalytic activity">
    <reaction evidence="4 7">
        <text>uridine(38/39/40) in tRNA = pseudouridine(38/39/40) in tRNA</text>
        <dbReference type="Rhea" id="RHEA:22376"/>
        <dbReference type="Rhea" id="RHEA-COMP:10085"/>
        <dbReference type="Rhea" id="RHEA-COMP:10087"/>
        <dbReference type="ChEBI" id="CHEBI:65314"/>
        <dbReference type="ChEBI" id="CHEBI:65315"/>
        <dbReference type="EC" id="5.4.99.12"/>
    </reaction>
</comment>
<keyword evidence="3 4" id="KW-0413">Isomerase</keyword>
<keyword evidence="10" id="KW-1185">Reference proteome</keyword>
<dbReference type="InterPro" id="IPR020103">
    <property type="entry name" value="PsdUridine_synth_cat_dom_sf"/>
</dbReference>
<evidence type="ECO:0000259" key="8">
    <source>
        <dbReference type="Pfam" id="PF01416"/>
    </source>
</evidence>
<feature type="domain" description="Pseudouridine synthase I TruA alpha/beta" evidence="8">
    <location>
        <begin position="18"/>
        <end position="116"/>
    </location>
</feature>
<dbReference type="Pfam" id="PF01416">
    <property type="entry name" value="PseudoU_synth_1"/>
    <property type="match status" value="2"/>
</dbReference>
<dbReference type="GO" id="GO:0003723">
    <property type="term" value="F:RNA binding"/>
    <property type="evidence" value="ECO:0007669"/>
    <property type="project" value="InterPro"/>
</dbReference>
<dbReference type="FunFam" id="3.30.70.580:FF:000001">
    <property type="entry name" value="tRNA pseudouridine synthase A"/>
    <property type="match status" value="1"/>
</dbReference>
<feature type="binding site" evidence="4 6">
    <location>
        <position position="123"/>
    </location>
    <ligand>
        <name>substrate</name>
    </ligand>
</feature>
<comment type="caution">
    <text evidence="9">The sequence shown here is derived from an EMBL/GenBank/DDBJ whole genome shotgun (WGS) entry which is preliminary data.</text>
</comment>
<feature type="active site" description="Nucleophile" evidence="4 5">
    <location>
        <position position="65"/>
    </location>
</feature>
<dbReference type="PANTHER" id="PTHR11142:SF0">
    <property type="entry name" value="TRNA PSEUDOURIDINE SYNTHASE-LIKE 1"/>
    <property type="match status" value="1"/>
</dbReference>
<dbReference type="HAMAP" id="MF_00171">
    <property type="entry name" value="TruA"/>
    <property type="match status" value="1"/>
</dbReference>
<evidence type="ECO:0000256" key="4">
    <source>
        <dbReference type="HAMAP-Rule" id="MF_00171"/>
    </source>
</evidence>
<evidence type="ECO:0000313" key="9">
    <source>
        <dbReference type="EMBL" id="MCZ0864146.1"/>
    </source>
</evidence>
<dbReference type="RefSeq" id="WP_258330303.1">
    <property type="nucleotide sequence ID" value="NZ_JAPTGG010000002.1"/>
</dbReference>
<dbReference type="InterPro" id="IPR020097">
    <property type="entry name" value="PsdUridine_synth_TruA_a/b_dom"/>
</dbReference>
<dbReference type="InterPro" id="IPR001406">
    <property type="entry name" value="PsdUridine_synth_TruA"/>
</dbReference>
<dbReference type="GO" id="GO:0160147">
    <property type="term" value="F:tRNA pseudouridine(38-40) synthase activity"/>
    <property type="evidence" value="ECO:0007669"/>
    <property type="project" value="UniProtKB-EC"/>
</dbReference>
<evidence type="ECO:0000256" key="2">
    <source>
        <dbReference type="ARBA" id="ARBA00022694"/>
    </source>
</evidence>
<dbReference type="NCBIfam" id="TIGR00071">
    <property type="entry name" value="hisT_truA"/>
    <property type="match status" value="1"/>
</dbReference>
<dbReference type="EC" id="5.4.99.12" evidence="4"/>
<dbReference type="PANTHER" id="PTHR11142">
    <property type="entry name" value="PSEUDOURIDYLATE SYNTHASE"/>
    <property type="match status" value="1"/>
</dbReference>
<organism evidence="9 10">
    <name type="scientific">Dasania phycosphaerae</name>
    <dbReference type="NCBI Taxonomy" id="2950436"/>
    <lineage>
        <taxon>Bacteria</taxon>
        <taxon>Pseudomonadati</taxon>
        <taxon>Pseudomonadota</taxon>
        <taxon>Gammaproteobacteria</taxon>
        <taxon>Cellvibrionales</taxon>
        <taxon>Spongiibacteraceae</taxon>
        <taxon>Dasania</taxon>
    </lineage>
</organism>
<dbReference type="CDD" id="cd02570">
    <property type="entry name" value="PseudoU_synth_EcTruA"/>
    <property type="match status" value="1"/>
</dbReference>
<evidence type="ECO:0000256" key="6">
    <source>
        <dbReference type="PIRSR" id="PIRSR001430-2"/>
    </source>
</evidence>
<evidence type="ECO:0000256" key="7">
    <source>
        <dbReference type="RuleBase" id="RU003792"/>
    </source>
</evidence>
<sequence length="276" mass="30438">MSLPEYATIKPGDKVAVAISYDGSAYHGWQSQLKPQVPTVQEGLERALSFVANAPIKVHCAGRTDSGVHASHQLVHFESPVARSEKAWVQGGNTQLPPGIAIHWAKPMAEDFHARFSATARRYRYIILNDTVRPALLNNGVTCESRPLDAELMHSEAQCLLGELDFSSFRAVACQSNTPMRNVHFIKVCRQQQLVIIDIQANAFLYHMVRNIAGALMDVGAGKYPPGWLQSILEARDRTLSSATASPKGLYLVDVEYPQRFNLPKVAVGPYFIPAD</sequence>
<evidence type="ECO:0000313" key="10">
    <source>
        <dbReference type="Proteomes" id="UP001069090"/>
    </source>
</evidence>
<gene>
    <name evidence="4 9" type="primary">truA</name>
    <name evidence="9" type="ORF">O0V09_02970</name>
</gene>
<dbReference type="SUPFAM" id="SSF55120">
    <property type="entry name" value="Pseudouridine synthase"/>
    <property type="match status" value="1"/>
</dbReference>
<comment type="similarity">
    <text evidence="1 4 7">Belongs to the tRNA pseudouridine synthase TruA family.</text>
</comment>
<evidence type="ECO:0000256" key="3">
    <source>
        <dbReference type="ARBA" id="ARBA00023235"/>
    </source>
</evidence>
<dbReference type="Gene3D" id="3.30.70.660">
    <property type="entry name" value="Pseudouridine synthase I, catalytic domain, C-terminal subdomain"/>
    <property type="match status" value="1"/>
</dbReference>